<evidence type="ECO:0000313" key="1">
    <source>
        <dbReference type="EMBL" id="KAG7153727.1"/>
    </source>
</evidence>
<name>A0A8J5MJP6_HOMAM</name>
<organism evidence="1 2">
    <name type="scientific">Homarus americanus</name>
    <name type="common">American lobster</name>
    <dbReference type="NCBI Taxonomy" id="6706"/>
    <lineage>
        <taxon>Eukaryota</taxon>
        <taxon>Metazoa</taxon>
        <taxon>Ecdysozoa</taxon>
        <taxon>Arthropoda</taxon>
        <taxon>Crustacea</taxon>
        <taxon>Multicrustacea</taxon>
        <taxon>Malacostraca</taxon>
        <taxon>Eumalacostraca</taxon>
        <taxon>Eucarida</taxon>
        <taxon>Decapoda</taxon>
        <taxon>Pleocyemata</taxon>
        <taxon>Astacidea</taxon>
        <taxon>Nephropoidea</taxon>
        <taxon>Nephropidae</taxon>
        <taxon>Homarus</taxon>
    </lineage>
</organism>
<dbReference type="Proteomes" id="UP000747542">
    <property type="component" value="Unassembled WGS sequence"/>
</dbReference>
<gene>
    <name evidence="1" type="ORF">Hamer_G009397</name>
</gene>
<reference evidence="1" key="1">
    <citation type="journal article" date="2021" name="Sci. Adv.">
        <title>The American lobster genome reveals insights on longevity, neural, and immune adaptations.</title>
        <authorList>
            <person name="Polinski J.M."/>
            <person name="Zimin A.V."/>
            <person name="Clark K.F."/>
            <person name="Kohn A.B."/>
            <person name="Sadowski N."/>
            <person name="Timp W."/>
            <person name="Ptitsyn A."/>
            <person name="Khanna P."/>
            <person name="Romanova D.Y."/>
            <person name="Williams P."/>
            <person name="Greenwood S.J."/>
            <person name="Moroz L.L."/>
            <person name="Walt D.R."/>
            <person name="Bodnar A.G."/>
        </authorList>
    </citation>
    <scope>NUCLEOTIDE SEQUENCE</scope>
    <source>
        <strain evidence="1">GMGI-L3</strain>
    </source>
</reference>
<sequence>TFLRLCLSRAQKTLRSFLQQPYSPVHALPATIARPNHKSVVGLLPAAATNDCHHFRMTNHGDASAAP</sequence>
<dbReference type="EMBL" id="JAHLQT010046319">
    <property type="protein sequence ID" value="KAG7153727.1"/>
    <property type="molecule type" value="Genomic_DNA"/>
</dbReference>
<comment type="caution">
    <text evidence="1">The sequence shown here is derived from an EMBL/GenBank/DDBJ whole genome shotgun (WGS) entry which is preliminary data.</text>
</comment>
<proteinExistence type="predicted"/>
<evidence type="ECO:0000313" key="2">
    <source>
        <dbReference type="Proteomes" id="UP000747542"/>
    </source>
</evidence>
<protein>
    <submittedName>
        <fullName evidence="1">Uncharacterized protein</fullName>
    </submittedName>
</protein>
<accession>A0A8J5MJP6</accession>
<feature type="non-terminal residue" evidence="1">
    <location>
        <position position="1"/>
    </location>
</feature>
<dbReference type="AlphaFoldDB" id="A0A8J5MJP6"/>
<keyword evidence="2" id="KW-1185">Reference proteome</keyword>